<dbReference type="Proteomes" id="UP000316473">
    <property type="component" value="Chromosome"/>
</dbReference>
<sequence>MDHDHSYKLLFTHPEMVADLLRGFVKEDWIKELDFSTLEKASGSYVSDDLRDRHDDVIWRIRWKNVQSNHQNSAWLYVYLLIEFQSSVDWFMAVRIMTYVGLLYQDLIRSKAVKTNEPLPPVLPIVLYNGDPRWQAPADIADLITPAPGGLERYRPHLHYLLLDEGSYHEHELAELRNLAAALFRLENSRTPEDVQQVLQALIAWLQSPQQSNLRRAFTIWLKRVFLPGRMPTVAFDEIQDLQEVTNMLSERVKDWTKNWKQQGIEEGLQKGLQKGEAGLLLRQLEWRFGAVSEAISARVKQADSPTLELWSKRILTAQTIEEVFAD</sequence>
<dbReference type="AlphaFoldDB" id="A0A4Y1YJG1"/>
<evidence type="ECO:0000259" key="2">
    <source>
        <dbReference type="Pfam" id="PF14261"/>
    </source>
</evidence>
<protein>
    <recommendedName>
        <fullName evidence="5">Transposase (putative) YhgA-like domain-containing protein</fullName>
    </recommendedName>
</protein>
<evidence type="ECO:0000259" key="1">
    <source>
        <dbReference type="Pfam" id="PF04754"/>
    </source>
</evidence>
<evidence type="ECO:0000313" key="4">
    <source>
        <dbReference type="Proteomes" id="UP000316473"/>
    </source>
</evidence>
<name>A0A4Y1YJG1_9PROT</name>
<dbReference type="PANTHER" id="PTHR34611:SF2">
    <property type="entry name" value="INACTIVE RECOMBINATION-PROMOTING NUCLEASE-LIKE PROTEIN RPNE-RELATED"/>
    <property type="match status" value="1"/>
</dbReference>
<dbReference type="InterPro" id="IPR025587">
    <property type="entry name" value="DUF4351"/>
</dbReference>
<proteinExistence type="predicted"/>
<organism evidence="3 4">
    <name type="scientific">Nitrosomonas stercoris</name>
    <dbReference type="NCBI Taxonomy" id="1444684"/>
    <lineage>
        <taxon>Bacteria</taxon>
        <taxon>Pseudomonadati</taxon>
        <taxon>Pseudomonadota</taxon>
        <taxon>Betaproteobacteria</taxon>
        <taxon>Nitrosomonadales</taxon>
        <taxon>Nitrosomonadaceae</taxon>
        <taxon>Nitrosomonas</taxon>
    </lineage>
</organism>
<dbReference type="InterPro" id="IPR006842">
    <property type="entry name" value="Transposase_31"/>
</dbReference>
<dbReference type="InterPro" id="IPR051699">
    <property type="entry name" value="Rpn/YhgA-like_nuclease"/>
</dbReference>
<accession>A0A4Y1YJG1</accession>
<feature type="domain" description="Transposase (putative) YhgA-like" evidence="1">
    <location>
        <begin position="2"/>
        <end position="212"/>
    </location>
</feature>
<reference evidence="3 4" key="1">
    <citation type="submission" date="2019-06" db="EMBL/GenBank/DDBJ databases">
        <title>Nitrosomonas stercoris KYUHI-S whole genome shotgun sequence.</title>
        <authorList>
            <person name="Nakagawa T."/>
            <person name="Tsuchiya Y."/>
            <person name="Takahashi R."/>
        </authorList>
    </citation>
    <scope>NUCLEOTIDE SEQUENCE [LARGE SCALE GENOMIC DNA]</scope>
    <source>
        <strain evidence="3 4">KYUHI-S</strain>
    </source>
</reference>
<gene>
    <name evidence="3" type="ORF">Nstercoris_00437</name>
</gene>
<dbReference type="Pfam" id="PF04754">
    <property type="entry name" value="Transposase_31"/>
    <property type="match status" value="1"/>
</dbReference>
<dbReference type="Pfam" id="PF14261">
    <property type="entry name" value="DUF4351"/>
    <property type="match status" value="1"/>
</dbReference>
<feature type="domain" description="DUF4351" evidence="2">
    <location>
        <begin position="270"/>
        <end position="323"/>
    </location>
</feature>
<evidence type="ECO:0000313" key="3">
    <source>
        <dbReference type="EMBL" id="BBL34206.1"/>
    </source>
</evidence>
<evidence type="ECO:0008006" key="5">
    <source>
        <dbReference type="Google" id="ProtNLM"/>
    </source>
</evidence>
<keyword evidence="4" id="KW-1185">Reference proteome</keyword>
<dbReference type="EMBL" id="AP019755">
    <property type="protein sequence ID" value="BBL34206.1"/>
    <property type="molecule type" value="Genomic_DNA"/>
</dbReference>
<dbReference type="KEGG" id="nst:Nstercoris_00437"/>
<dbReference type="PANTHER" id="PTHR34611">
    <property type="match status" value="1"/>
</dbReference>